<dbReference type="EMBL" id="JBIMZQ010000037">
    <property type="protein sequence ID" value="KAL3661091.1"/>
    <property type="molecule type" value="Genomic_DNA"/>
</dbReference>
<accession>A0ABD3F5X5</accession>
<comment type="caution">
    <text evidence="1">The sequence shown here is derived from an EMBL/GenBank/DDBJ whole genome shotgun (WGS) entry which is preliminary data.</text>
</comment>
<sequence>MMENQERYEQVYNSTLVSSAELKRYQSDRRFAARVVKFKRKQASLQDQNDLFLSTGKQDELWRRLESEREALIAENSFMFHKVMNDPKVPLTQYNDRQPKVNQMPVTMQMHRRPESAASSISSRVVAGAALQISSTDGRGKFKIPPAIAGNTT</sequence>
<dbReference type="AlphaFoldDB" id="A0ABD3F5X5"/>
<dbReference type="Proteomes" id="UP001632037">
    <property type="component" value="Unassembled WGS sequence"/>
</dbReference>
<evidence type="ECO:0000313" key="1">
    <source>
        <dbReference type="EMBL" id="KAL3661091.1"/>
    </source>
</evidence>
<name>A0ABD3F5X5_9STRA</name>
<gene>
    <name evidence="1" type="ORF">V7S43_013700</name>
</gene>
<evidence type="ECO:0000313" key="2">
    <source>
        <dbReference type="Proteomes" id="UP001632037"/>
    </source>
</evidence>
<reference evidence="1 2" key="1">
    <citation type="submission" date="2024-09" db="EMBL/GenBank/DDBJ databases">
        <title>Genome sequencing and assembly of Phytophthora oleae, isolate VK10A, causative agent of rot of olive drupes.</title>
        <authorList>
            <person name="Conti Taguali S."/>
            <person name="Riolo M."/>
            <person name="La Spada F."/>
            <person name="Cacciola S.O."/>
            <person name="Dionisio G."/>
        </authorList>
    </citation>
    <scope>NUCLEOTIDE SEQUENCE [LARGE SCALE GENOMIC DNA]</scope>
    <source>
        <strain evidence="1 2">VK10A</strain>
    </source>
</reference>
<protein>
    <recommendedName>
        <fullName evidence="3">BZIP domain-containing protein</fullName>
    </recommendedName>
</protein>
<organism evidence="1 2">
    <name type="scientific">Phytophthora oleae</name>
    <dbReference type="NCBI Taxonomy" id="2107226"/>
    <lineage>
        <taxon>Eukaryota</taxon>
        <taxon>Sar</taxon>
        <taxon>Stramenopiles</taxon>
        <taxon>Oomycota</taxon>
        <taxon>Peronosporomycetes</taxon>
        <taxon>Peronosporales</taxon>
        <taxon>Peronosporaceae</taxon>
        <taxon>Phytophthora</taxon>
    </lineage>
</organism>
<keyword evidence="2" id="KW-1185">Reference proteome</keyword>
<evidence type="ECO:0008006" key="3">
    <source>
        <dbReference type="Google" id="ProtNLM"/>
    </source>
</evidence>
<proteinExistence type="predicted"/>